<dbReference type="EMBL" id="CP001674">
    <property type="protein sequence ID" value="ACT51128.1"/>
    <property type="molecule type" value="Genomic_DNA"/>
</dbReference>
<dbReference type="AlphaFoldDB" id="C6X6Y5"/>
<keyword evidence="2" id="KW-0547">Nucleotide-binding</keyword>
<dbReference type="InterPro" id="IPR009926">
    <property type="entry name" value="T3SS_YcgR_PilZN"/>
</dbReference>
<keyword evidence="3" id="KW-0975">Bacterial flagellum</keyword>
<evidence type="ECO:0000256" key="3">
    <source>
        <dbReference type="ARBA" id="ARBA00023143"/>
    </source>
</evidence>
<accession>C6X6Y5</accession>
<keyword evidence="1" id="KW-0973">c-di-GMP</keyword>
<evidence type="ECO:0000313" key="6">
    <source>
        <dbReference type="EMBL" id="ACT51128.1"/>
    </source>
</evidence>
<gene>
    <name evidence="6" type="ordered locus">Msip34_1886</name>
</gene>
<dbReference type="InterPro" id="IPR009875">
    <property type="entry name" value="PilZ_domain"/>
</dbReference>
<protein>
    <submittedName>
        <fullName evidence="6">Type IV pilus assembly PilZ</fullName>
    </submittedName>
</protein>
<dbReference type="Proteomes" id="UP000002743">
    <property type="component" value="Chromosome"/>
</dbReference>
<evidence type="ECO:0000259" key="4">
    <source>
        <dbReference type="Pfam" id="PF07238"/>
    </source>
</evidence>
<sequence length="306" mass="33748">MSRPSSFQLLNKSTLHVGATIRHPLFDARGLLVSPAGQVIQDAAMLDELRAKDLYVDSEISGDQNPIESMQKNGKDIKVETVDASKENITRQLAIGDNIQLKFLTTSGSQDAFFVKFLGGLAQRSIVCSLPVVNDRVMFIKEGSAFSVSLFSGRNVYAFTTTAEVVFSRPYPHMHLAYPRTVTMSKIRRSQRIQVNIITSFTNLSTLLKSKASGMLVDISMGGALVESTEGVGQVGHELECNFKLHINGTETFFSLPSHICSQRTVQTDSGKLVIQQGLEFDDIPYQQKILLQNFILQSISNIQLG</sequence>
<dbReference type="InterPro" id="IPR012349">
    <property type="entry name" value="Split_barrel_FMN-bd"/>
</dbReference>
<evidence type="ECO:0000313" key="7">
    <source>
        <dbReference type="Proteomes" id="UP000002743"/>
    </source>
</evidence>
<dbReference type="Gene3D" id="2.40.10.220">
    <property type="entry name" value="predicted glycosyltransferase like domains"/>
    <property type="match status" value="1"/>
</dbReference>
<proteinExistence type="predicted"/>
<dbReference type="Pfam" id="PF12945">
    <property type="entry name" value="PilZNR"/>
    <property type="match status" value="1"/>
</dbReference>
<evidence type="ECO:0000256" key="2">
    <source>
        <dbReference type="ARBA" id="ARBA00022741"/>
    </source>
</evidence>
<dbReference type="SUPFAM" id="SSF141371">
    <property type="entry name" value="PilZ domain-like"/>
    <property type="match status" value="2"/>
</dbReference>
<evidence type="ECO:0000256" key="1">
    <source>
        <dbReference type="ARBA" id="ARBA00022636"/>
    </source>
</evidence>
<feature type="domain" description="Type III secretion system flagellar brake protein YcgR PilZN" evidence="5">
    <location>
        <begin position="95"/>
        <end position="179"/>
    </location>
</feature>
<dbReference type="HOGENOM" id="CLU_073573_1_1_4"/>
<keyword evidence="7" id="KW-1185">Reference proteome</keyword>
<dbReference type="RefSeq" id="WP_015830495.1">
    <property type="nucleotide sequence ID" value="NC_012969.1"/>
</dbReference>
<evidence type="ECO:0000259" key="5">
    <source>
        <dbReference type="Pfam" id="PF12945"/>
    </source>
</evidence>
<reference evidence="6 7" key="2">
    <citation type="journal article" date="2011" name="J. Bacteriol.">
        <title>Genomes of three methylotrophs from a single niche uncover genetic and metabolic divergence of Methylophilaceae.</title>
        <authorList>
            <person name="Lapidus A."/>
            <person name="Clum A."/>
            <person name="Labutti K."/>
            <person name="Kaluzhnaya M.G."/>
            <person name="Lim S."/>
            <person name="Beck D.A."/>
            <person name="Glavina Del Rio T."/>
            <person name="Nolan M."/>
            <person name="Mavromatis K."/>
            <person name="Huntemann M."/>
            <person name="Lucas S."/>
            <person name="Lidstrom M.E."/>
            <person name="Ivanova N."/>
            <person name="Chistoserdova L."/>
        </authorList>
    </citation>
    <scope>NUCLEOTIDE SEQUENCE [LARGE SCALE GENOMIC DNA]</scope>
    <source>
        <strain evidence="6 7">SIP3-4</strain>
    </source>
</reference>
<feature type="domain" description="PilZ" evidence="4">
    <location>
        <begin position="188"/>
        <end position="298"/>
    </location>
</feature>
<dbReference type="eggNOG" id="COG5581">
    <property type="taxonomic scope" value="Bacteria"/>
</dbReference>
<organism evidence="6 7">
    <name type="scientific">Methylovorus glucosotrophus (strain SIP3-4)</name>
    <dbReference type="NCBI Taxonomy" id="582744"/>
    <lineage>
        <taxon>Bacteria</taxon>
        <taxon>Pseudomonadati</taxon>
        <taxon>Pseudomonadota</taxon>
        <taxon>Betaproteobacteria</taxon>
        <taxon>Nitrosomonadales</taxon>
        <taxon>Methylophilaceae</taxon>
        <taxon>Methylovorus</taxon>
    </lineage>
</organism>
<dbReference type="Pfam" id="PF07238">
    <property type="entry name" value="PilZ"/>
    <property type="match status" value="1"/>
</dbReference>
<dbReference type="OrthoDB" id="5293692at2"/>
<dbReference type="GO" id="GO:0035438">
    <property type="term" value="F:cyclic-di-GMP binding"/>
    <property type="evidence" value="ECO:0007669"/>
    <property type="project" value="InterPro"/>
</dbReference>
<dbReference type="KEGG" id="mei:Msip34_1886"/>
<dbReference type="STRING" id="582744.Msip34_1886"/>
<reference evidence="7" key="1">
    <citation type="submission" date="2009-07" db="EMBL/GenBank/DDBJ databases">
        <title>Complete sequence of chromosome of Methylovorus sp. SIP3-4.</title>
        <authorList>
            <person name="Lucas S."/>
            <person name="Copeland A."/>
            <person name="Lapidus A."/>
            <person name="Glavina del Rio T."/>
            <person name="Tice H."/>
            <person name="Bruce D."/>
            <person name="Goodwin L."/>
            <person name="Pitluck S."/>
            <person name="Clum A."/>
            <person name="Larimer F."/>
            <person name="Land M."/>
            <person name="Hauser L."/>
            <person name="Kyrpides N."/>
            <person name="Mikhailova N."/>
            <person name="Kayluzhnaya M."/>
            <person name="Chistoserdova L."/>
        </authorList>
    </citation>
    <scope>NUCLEOTIDE SEQUENCE [LARGE SCALE GENOMIC DNA]</scope>
    <source>
        <strain evidence="7">SIP3-4</strain>
    </source>
</reference>
<name>C6X6Y5_METGS</name>
<dbReference type="Gene3D" id="2.30.110.10">
    <property type="entry name" value="Electron Transport, Fmn-binding Protein, Chain A"/>
    <property type="match status" value="1"/>
</dbReference>